<evidence type="ECO:0000256" key="2">
    <source>
        <dbReference type="ARBA" id="ARBA00022763"/>
    </source>
</evidence>
<dbReference type="InterPro" id="IPR042525">
    <property type="entry name" value="Rad52_Rad59_Rad22_sf"/>
</dbReference>
<dbReference type="GO" id="GO:0006302">
    <property type="term" value="P:double-strand break repair"/>
    <property type="evidence" value="ECO:0007669"/>
    <property type="project" value="UniProtKB-ARBA"/>
</dbReference>
<feature type="compositionally biased region" description="Basic and acidic residues" evidence="4">
    <location>
        <begin position="227"/>
        <end position="236"/>
    </location>
</feature>
<evidence type="ECO:0000256" key="4">
    <source>
        <dbReference type="SAM" id="MobiDB-lite"/>
    </source>
</evidence>
<dbReference type="Pfam" id="PF04098">
    <property type="entry name" value="Rad52_Rad22"/>
    <property type="match status" value="1"/>
</dbReference>
<reference evidence="5" key="1">
    <citation type="submission" date="2020-05" db="EMBL/GenBank/DDBJ databases">
        <authorList>
            <person name="Chiriac C."/>
            <person name="Salcher M."/>
            <person name="Ghai R."/>
            <person name="Kavagutti S V."/>
        </authorList>
    </citation>
    <scope>NUCLEOTIDE SEQUENCE</scope>
</reference>
<keyword evidence="3" id="KW-0234">DNA repair</keyword>
<dbReference type="EMBL" id="LR798419">
    <property type="protein sequence ID" value="CAB5230497.1"/>
    <property type="molecule type" value="Genomic_DNA"/>
</dbReference>
<dbReference type="GO" id="GO:0006310">
    <property type="term" value="P:DNA recombination"/>
    <property type="evidence" value="ECO:0007669"/>
    <property type="project" value="UniProtKB-ARBA"/>
</dbReference>
<protein>
    <submittedName>
        <fullName evidence="5">DNA repair protein Rad52/59/22</fullName>
    </submittedName>
</protein>
<sequence>MSKEIAAALSAPFEDKDLKHRPGRAGLVFTYADARAVAQRLDDVLGLTGWQFEVKVADAARCVVQGTLIIVVDGKTTLRSDFGYPNSVQDDEPLKSAASDALRRCAAQLGVGRSLYSPDKGAGATKPHYVAAPALSVPQTTPVGHSSEGVPTLSADEQIAVRAAMLFANTAGDGACSHGQAWSLKPGGISKATNKPYLPFWAASHKAPDGSWCKDKPSRQWVAAHSDAPKPERLVPEDDLESLPF</sequence>
<dbReference type="EMBL" id="LR797428">
    <property type="protein sequence ID" value="CAB4215625.1"/>
    <property type="molecule type" value="Genomic_DNA"/>
</dbReference>
<evidence type="ECO:0000313" key="5">
    <source>
        <dbReference type="EMBL" id="CAB4184686.1"/>
    </source>
</evidence>
<name>A0A6J5QQ28_9CAUD</name>
<evidence type="ECO:0000313" key="6">
    <source>
        <dbReference type="EMBL" id="CAB4215625.1"/>
    </source>
</evidence>
<proteinExistence type="inferred from homology"/>
<comment type="similarity">
    <text evidence="1">Belongs to the RAD52 family.</text>
</comment>
<dbReference type="Gene3D" id="3.30.390.80">
    <property type="entry name" value="DNA repair protein Rad52/59/22"/>
    <property type="match status" value="1"/>
</dbReference>
<dbReference type="InterPro" id="IPR041247">
    <property type="entry name" value="Rad52_fam"/>
</dbReference>
<organism evidence="5">
    <name type="scientific">uncultured Caudovirales phage</name>
    <dbReference type="NCBI Taxonomy" id="2100421"/>
    <lineage>
        <taxon>Viruses</taxon>
        <taxon>Duplodnaviria</taxon>
        <taxon>Heunggongvirae</taxon>
        <taxon>Uroviricota</taxon>
        <taxon>Caudoviricetes</taxon>
        <taxon>Peduoviridae</taxon>
        <taxon>Maltschvirus</taxon>
        <taxon>Maltschvirus maltsch</taxon>
    </lineage>
</organism>
<gene>
    <name evidence="5" type="ORF">UFOVP1126_38</name>
    <name evidence="6" type="ORF">UFOVP1485_38</name>
    <name evidence="7" type="ORF">UFOVP1573_21</name>
</gene>
<accession>A0A6J5QQ28</accession>
<evidence type="ECO:0000256" key="3">
    <source>
        <dbReference type="ARBA" id="ARBA00023204"/>
    </source>
</evidence>
<dbReference type="EMBL" id="LR797069">
    <property type="protein sequence ID" value="CAB4184686.1"/>
    <property type="molecule type" value="Genomic_DNA"/>
</dbReference>
<feature type="region of interest" description="Disordered" evidence="4">
    <location>
        <begin position="221"/>
        <end position="245"/>
    </location>
</feature>
<evidence type="ECO:0000256" key="1">
    <source>
        <dbReference type="ARBA" id="ARBA00006638"/>
    </source>
</evidence>
<keyword evidence="2" id="KW-0227">DNA damage</keyword>
<evidence type="ECO:0000313" key="7">
    <source>
        <dbReference type="EMBL" id="CAB5230497.1"/>
    </source>
</evidence>